<name>A0ACB8RKM9_9AGAM</name>
<sequence length="169" mass="18962">MSQAFHLGESAATGAMAMSIVWLGYVVHRFWVCLLTLEPMRVFRTGENRVKWLEDESSAFSENEADAAVAMTEGDVETQTVRPRKGNEPRPTRDQPPRLSLCLLFPHFLEHLFRSPSGQTARSHQYRCQSAPRFMLNWISPFSLQCLKIGDGSLVNPAPQGQVDTKTPG</sequence>
<keyword evidence="2" id="KW-1185">Reference proteome</keyword>
<evidence type="ECO:0000313" key="2">
    <source>
        <dbReference type="Proteomes" id="UP000814033"/>
    </source>
</evidence>
<reference evidence="1" key="1">
    <citation type="submission" date="2021-02" db="EMBL/GenBank/DDBJ databases">
        <authorList>
            <consortium name="DOE Joint Genome Institute"/>
            <person name="Ahrendt S."/>
            <person name="Looney B.P."/>
            <person name="Miyauchi S."/>
            <person name="Morin E."/>
            <person name="Drula E."/>
            <person name="Courty P.E."/>
            <person name="Chicoki N."/>
            <person name="Fauchery L."/>
            <person name="Kohler A."/>
            <person name="Kuo A."/>
            <person name="Labutti K."/>
            <person name="Pangilinan J."/>
            <person name="Lipzen A."/>
            <person name="Riley R."/>
            <person name="Andreopoulos W."/>
            <person name="He G."/>
            <person name="Johnson J."/>
            <person name="Barry K.W."/>
            <person name="Grigoriev I.V."/>
            <person name="Nagy L."/>
            <person name="Hibbett D."/>
            <person name="Henrissat B."/>
            <person name="Matheny P.B."/>
            <person name="Labbe J."/>
            <person name="Martin F."/>
        </authorList>
    </citation>
    <scope>NUCLEOTIDE SEQUENCE</scope>
    <source>
        <strain evidence="1">FP105234-sp</strain>
    </source>
</reference>
<dbReference type="Proteomes" id="UP000814033">
    <property type="component" value="Unassembled WGS sequence"/>
</dbReference>
<accession>A0ACB8RKM9</accession>
<evidence type="ECO:0000313" key="1">
    <source>
        <dbReference type="EMBL" id="KAI0044145.1"/>
    </source>
</evidence>
<reference evidence="1" key="2">
    <citation type="journal article" date="2022" name="New Phytol.">
        <title>Evolutionary transition to the ectomycorrhizal habit in the genomes of a hyperdiverse lineage of mushroom-forming fungi.</title>
        <authorList>
            <person name="Looney B."/>
            <person name="Miyauchi S."/>
            <person name="Morin E."/>
            <person name="Drula E."/>
            <person name="Courty P.E."/>
            <person name="Kohler A."/>
            <person name="Kuo A."/>
            <person name="LaButti K."/>
            <person name="Pangilinan J."/>
            <person name="Lipzen A."/>
            <person name="Riley R."/>
            <person name="Andreopoulos W."/>
            <person name="He G."/>
            <person name="Johnson J."/>
            <person name="Nolan M."/>
            <person name="Tritt A."/>
            <person name="Barry K.W."/>
            <person name="Grigoriev I.V."/>
            <person name="Nagy L.G."/>
            <person name="Hibbett D."/>
            <person name="Henrissat B."/>
            <person name="Matheny P.B."/>
            <person name="Labbe J."/>
            <person name="Martin F.M."/>
        </authorList>
    </citation>
    <scope>NUCLEOTIDE SEQUENCE</scope>
    <source>
        <strain evidence="1">FP105234-sp</strain>
    </source>
</reference>
<comment type="caution">
    <text evidence="1">The sequence shown here is derived from an EMBL/GenBank/DDBJ whole genome shotgun (WGS) entry which is preliminary data.</text>
</comment>
<dbReference type="EMBL" id="MU275993">
    <property type="protein sequence ID" value="KAI0044145.1"/>
    <property type="molecule type" value="Genomic_DNA"/>
</dbReference>
<protein>
    <submittedName>
        <fullName evidence="1">Uncharacterized protein</fullName>
    </submittedName>
</protein>
<organism evidence="1 2">
    <name type="scientific">Auriscalpium vulgare</name>
    <dbReference type="NCBI Taxonomy" id="40419"/>
    <lineage>
        <taxon>Eukaryota</taxon>
        <taxon>Fungi</taxon>
        <taxon>Dikarya</taxon>
        <taxon>Basidiomycota</taxon>
        <taxon>Agaricomycotina</taxon>
        <taxon>Agaricomycetes</taxon>
        <taxon>Russulales</taxon>
        <taxon>Auriscalpiaceae</taxon>
        <taxon>Auriscalpium</taxon>
    </lineage>
</organism>
<proteinExistence type="predicted"/>
<gene>
    <name evidence="1" type="ORF">FA95DRAFT_303116</name>
</gene>